<dbReference type="CDD" id="cd11338">
    <property type="entry name" value="AmyAc_CMD"/>
    <property type="match status" value="1"/>
</dbReference>
<dbReference type="GO" id="GO:0005975">
    <property type="term" value="P:carbohydrate metabolic process"/>
    <property type="evidence" value="ECO:0007669"/>
    <property type="project" value="InterPro"/>
</dbReference>
<dbReference type="RefSeq" id="WP_119971467.1">
    <property type="nucleotide sequence ID" value="NZ_CP032416.1"/>
</dbReference>
<organism evidence="5 6">
    <name type="scientific">Clostridium fermenticellae</name>
    <dbReference type="NCBI Taxonomy" id="2068654"/>
    <lineage>
        <taxon>Bacteria</taxon>
        <taxon>Bacillati</taxon>
        <taxon>Bacillota</taxon>
        <taxon>Clostridia</taxon>
        <taxon>Eubacteriales</taxon>
        <taxon>Clostridiaceae</taxon>
        <taxon>Clostridium</taxon>
    </lineage>
</organism>
<dbReference type="PANTHER" id="PTHR10357">
    <property type="entry name" value="ALPHA-AMYLASE FAMILY MEMBER"/>
    <property type="match status" value="1"/>
</dbReference>
<dbReference type="SUPFAM" id="SSF51445">
    <property type="entry name" value="(Trans)glycosidases"/>
    <property type="match status" value="1"/>
</dbReference>
<sequence>MNSIFHNSWDSFFRFPFGAVECNKNVLIRIKLPYDKIKTVKLVVFNDHNKNYYSMELESRTDCVSIFKYILKTSSNPDLLFYYFQISIDNKIIFYGNNSEMTGGIGKIYSRFPSPYQITVFKENYSTPYWFKNTIIYQIFVDRFFNGNDNNSISNPKENSFIYGSWYDKPMYIRNSKNNNIERWDFFGGNLKGIIKKLDYLKDLGISTIYLNPIFESRSNHKYDTANYKKIDSMFGNEAILKELIHKASLKNINIILDGVFSHTGSDSIYFNKFNSYNSIGACQSKSSKYYPWYNFKNYPDEYDCWWGVSDLPNVDELNKTYLNYIIEDDDSVIKHWMKLGIKGWRLDVADELPDEFIKKLKAASNSFDKDSIVLGEVWEDASNKVSYNKRREYFSGYELDSVTNYLMRNNILDFLRNNIDSLTLRNRFMSLYENYPIHNFYSMVNIIGSHDVERIYSVINSIALKNYADKFNDKSIDIPFRLLKIITLIQFTFPGIPLLYYGDEAGSEGGNDPSNRATYPWKRENKIILNWYKKLIHIRNNIASLKTGAFKQINFGYNIYGYFRYILHGKDEFNIPTESSICLILVNKSPYDTYNFTINTSDYIKEASLNRLTNIFNKNDEISLISDTLNISIKPLDIKLYIGI</sequence>
<dbReference type="InterPro" id="IPR014756">
    <property type="entry name" value="Ig_E-set"/>
</dbReference>
<dbReference type="InterPro" id="IPR045857">
    <property type="entry name" value="O16G_dom_2"/>
</dbReference>
<dbReference type="Gene3D" id="3.20.20.80">
    <property type="entry name" value="Glycosidases"/>
    <property type="match status" value="1"/>
</dbReference>
<evidence type="ECO:0000256" key="3">
    <source>
        <dbReference type="ARBA" id="ARBA00023295"/>
    </source>
</evidence>
<dbReference type="SUPFAM" id="SSF81296">
    <property type="entry name" value="E set domains"/>
    <property type="match status" value="1"/>
</dbReference>
<dbReference type="SMART" id="SM00642">
    <property type="entry name" value="Aamy"/>
    <property type="match status" value="1"/>
</dbReference>
<dbReference type="InterPro" id="IPR004185">
    <property type="entry name" value="Glyco_hydro_13_lg-like_dom"/>
</dbReference>
<reference evidence="5 6" key="1">
    <citation type="journal article" date="2019" name="Int. J. Syst. Evol. Microbiol.">
        <title>Clostridium fermenticellae sp. nov., isolated from the mud in a fermentation cellar for the production of the Chinese liquor, baijiu.</title>
        <authorList>
            <person name="Xu P.X."/>
            <person name="Chai L.J."/>
            <person name="Qiu T."/>
            <person name="Zhang X.J."/>
            <person name="Lu Z.M."/>
            <person name="Xiao C."/>
            <person name="Wang S.T."/>
            <person name="Shen C.H."/>
            <person name="Shi J.S."/>
            <person name="Xu Z.H."/>
        </authorList>
    </citation>
    <scope>NUCLEOTIDE SEQUENCE [LARGE SCALE GENOMIC DNA]</scope>
    <source>
        <strain evidence="5 6">JN500901</strain>
    </source>
</reference>
<protein>
    <submittedName>
        <fullName evidence="5">Glycoside hydrolase family 13 protein</fullName>
    </submittedName>
</protein>
<dbReference type="EMBL" id="CP032416">
    <property type="protein sequence ID" value="AYD40166.1"/>
    <property type="molecule type" value="Genomic_DNA"/>
</dbReference>
<dbReference type="KEGG" id="cfer:D4Z93_06390"/>
<comment type="similarity">
    <text evidence="1">Belongs to the glycosyl hydrolase 13 family.</text>
</comment>
<gene>
    <name evidence="5" type="ORF">D4Z93_06390</name>
</gene>
<dbReference type="Gene3D" id="2.60.40.10">
    <property type="entry name" value="Immunoglobulins"/>
    <property type="match status" value="1"/>
</dbReference>
<dbReference type="Pfam" id="PF00128">
    <property type="entry name" value="Alpha-amylase"/>
    <property type="match status" value="1"/>
</dbReference>
<keyword evidence="6" id="KW-1185">Reference proteome</keyword>
<evidence type="ECO:0000313" key="6">
    <source>
        <dbReference type="Proteomes" id="UP000266301"/>
    </source>
</evidence>
<evidence type="ECO:0000256" key="1">
    <source>
        <dbReference type="ARBA" id="ARBA00008061"/>
    </source>
</evidence>
<name>A0A386H3C1_9CLOT</name>
<dbReference type="GO" id="GO:0004553">
    <property type="term" value="F:hydrolase activity, hydrolyzing O-glycosyl compounds"/>
    <property type="evidence" value="ECO:0007669"/>
    <property type="project" value="InterPro"/>
</dbReference>
<dbReference type="CDD" id="cd02857">
    <property type="entry name" value="E_set_CDase_PDE_N"/>
    <property type="match status" value="1"/>
</dbReference>
<evidence type="ECO:0000259" key="4">
    <source>
        <dbReference type="SMART" id="SM00642"/>
    </source>
</evidence>
<dbReference type="Gene3D" id="3.90.400.10">
    <property type="entry name" value="Oligo-1,6-glucosidase, Domain 2"/>
    <property type="match status" value="1"/>
</dbReference>
<dbReference type="AlphaFoldDB" id="A0A386H3C1"/>
<dbReference type="Proteomes" id="UP000266301">
    <property type="component" value="Chromosome"/>
</dbReference>
<evidence type="ECO:0000313" key="5">
    <source>
        <dbReference type="EMBL" id="AYD40166.1"/>
    </source>
</evidence>
<dbReference type="InterPro" id="IPR017853">
    <property type="entry name" value="GH"/>
</dbReference>
<evidence type="ECO:0000256" key="2">
    <source>
        <dbReference type="ARBA" id="ARBA00022801"/>
    </source>
</evidence>
<dbReference type="InterPro" id="IPR013783">
    <property type="entry name" value="Ig-like_fold"/>
</dbReference>
<proteinExistence type="inferred from homology"/>
<keyword evidence="2 5" id="KW-0378">Hydrolase</keyword>
<feature type="domain" description="Glycosyl hydrolase family 13 catalytic" evidence="4">
    <location>
        <begin position="138"/>
        <end position="540"/>
    </location>
</feature>
<accession>A0A386H3C1</accession>
<keyword evidence="3" id="KW-0326">Glycosidase</keyword>
<dbReference type="OrthoDB" id="9805159at2"/>
<dbReference type="PANTHER" id="PTHR10357:SF210">
    <property type="entry name" value="MALTODEXTRIN GLUCOSIDASE"/>
    <property type="match status" value="1"/>
</dbReference>
<dbReference type="InterPro" id="IPR006047">
    <property type="entry name" value="GH13_cat_dom"/>
</dbReference>